<evidence type="ECO:0000313" key="11">
    <source>
        <dbReference type="EMBL" id="AZR73299.1"/>
    </source>
</evidence>
<feature type="transmembrane region" description="Helical" evidence="10">
    <location>
        <begin position="72"/>
        <end position="90"/>
    </location>
</feature>
<dbReference type="EMBL" id="CP016379">
    <property type="protein sequence ID" value="AZR73299.1"/>
    <property type="molecule type" value="Genomic_DNA"/>
</dbReference>
<comment type="function">
    <text evidence="10">Part of a membrane-bound complex that couples electron transfer with translocation of ions across the membrane.</text>
</comment>
<comment type="cofactor">
    <cofactor evidence="10">
        <name>FMN</name>
        <dbReference type="ChEBI" id="CHEBI:58210"/>
    </cofactor>
</comment>
<keyword evidence="3 10" id="KW-0285">Flavoprotein</keyword>
<sequence length="309" mass="33382">MSNPKLIVSSSPHIRDVDTIPRIMHTVNLSLLPAVLMAVYYFGFYALMIILTCVIFSVLTEAIWQKLRGKEITISDGSAILTGLLLALTLPPRLPLWMAALGAIVAISIGKQVFGGLGYNPFNPALVGRAFLLAAFSVEMTTWYLPGAGVDATSTATPLALMKMSGQPTSYWDLFIGNIGGSLGETSALAIILGGAYLIYKGYVDYRITIGYLGTVAVLTAVFGQDPIFHLLSGGLVLGGFYMLTDMVTSPITKLGRWIYGIGAGVILVVIRLWGGYPEGVLYSILLMNMTVPLLNRYTRPRTYGEVKQ</sequence>
<dbReference type="NCBIfam" id="TIGR01946">
    <property type="entry name" value="rnfD"/>
    <property type="match status" value="1"/>
</dbReference>
<dbReference type="RefSeq" id="WP_127016630.1">
    <property type="nucleotide sequence ID" value="NZ_CP016379.1"/>
</dbReference>
<dbReference type="KEGG" id="aft:BBF96_07820"/>
<accession>A0A3S9SYB4</accession>
<dbReference type="OrthoDB" id="9776359at2"/>
<comment type="subunit">
    <text evidence="10">The complex is composed of six subunits: RnfA, RnfB, RnfC, RnfD, RnfE and RnfG.</text>
</comment>
<dbReference type="InterPro" id="IPR011303">
    <property type="entry name" value="RnfD_bac"/>
</dbReference>
<proteinExistence type="inferred from homology"/>
<dbReference type="GO" id="GO:0055085">
    <property type="term" value="P:transmembrane transport"/>
    <property type="evidence" value="ECO:0007669"/>
    <property type="project" value="InterPro"/>
</dbReference>
<comment type="similarity">
    <text evidence="10">Belongs to the NqrB/RnfD family.</text>
</comment>
<keyword evidence="2 10" id="KW-0597">Phosphoprotein</keyword>
<organism evidence="11 12">
    <name type="scientific">Anoxybacter fermentans</name>
    <dbReference type="NCBI Taxonomy" id="1323375"/>
    <lineage>
        <taxon>Bacteria</taxon>
        <taxon>Bacillati</taxon>
        <taxon>Bacillota</taxon>
        <taxon>Clostridia</taxon>
        <taxon>Halanaerobiales</taxon>
        <taxon>Anoxybacter</taxon>
    </lineage>
</organism>
<feature type="transmembrane region" description="Helical" evidence="10">
    <location>
        <begin position="206"/>
        <end position="222"/>
    </location>
</feature>
<dbReference type="GO" id="GO:0005886">
    <property type="term" value="C:plasma membrane"/>
    <property type="evidence" value="ECO:0007669"/>
    <property type="project" value="UniProtKB-SubCell"/>
</dbReference>
<feature type="transmembrane region" description="Helical" evidence="10">
    <location>
        <begin position="228"/>
        <end position="245"/>
    </location>
</feature>
<dbReference type="Proteomes" id="UP000267250">
    <property type="component" value="Chromosome"/>
</dbReference>
<dbReference type="PANTHER" id="PTHR30578:SF0">
    <property type="entry name" value="ION-TRANSLOCATING OXIDOREDUCTASE COMPLEX SUBUNIT D"/>
    <property type="match status" value="1"/>
</dbReference>
<evidence type="ECO:0000256" key="9">
    <source>
        <dbReference type="ARBA" id="ARBA00023136"/>
    </source>
</evidence>
<evidence type="ECO:0000256" key="5">
    <source>
        <dbReference type="ARBA" id="ARBA00022692"/>
    </source>
</evidence>
<gene>
    <name evidence="10" type="primary">rnfD</name>
    <name evidence="11" type="ORF">BBF96_07820</name>
</gene>
<feature type="modified residue" description="FMN phosphoryl threonine" evidence="10">
    <location>
        <position position="157"/>
    </location>
</feature>
<keyword evidence="5 10" id="KW-0812">Transmembrane</keyword>
<dbReference type="EC" id="7.-.-.-" evidence="10"/>
<evidence type="ECO:0000256" key="6">
    <source>
        <dbReference type="ARBA" id="ARBA00022967"/>
    </source>
</evidence>
<dbReference type="PANTHER" id="PTHR30578">
    <property type="entry name" value="ELECTRON TRANSPORT COMPLEX PROTEIN RNFD"/>
    <property type="match status" value="1"/>
</dbReference>
<keyword evidence="4 10" id="KW-0288">FMN</keyword>
<keyword evidence="12" id="KW-1185">Reference proteome</keyword>
<dbReference type="InterPro" id="IPR004338">
    <property type="entry name" value="NqrB/RnfD"/>
</dbReference>
<evidence type="ECO:0000256" key="4">
    <source>
        <dbReference type="ARBA" id="ARBA00022643"/>
    </source>
</evidence>
<dbReference type="HAMAP" id="MF_00462">
    <property type="entry name" value="RsxD_RnfD"/>
    <property type="match status" value="1"/>
</dbReference>
<evidence type="ECO:0000256" key="1">
    <source>
        <dbReference type="ARBA" id="ARBA00022448"/>
    </source>
</evidence>
<keyword evidence="1 10" id="KW-0813">Transport</keyword>
<feature type="transmembrane region" description="Helical" evidence="10">
    <location>
        <begin position="281"/>
        <end position="299"/>
    </location>
</feature>
<evidence type="ECO:0000313" key="12">
    <source>
        <dbReference type="Proteomes" id="UP000267250"/>
    </source>
</evidence>
<feature type="transmembrane region" description="Helical" evidence="10">
    <location>
        <begin position="257"/>
        <end position="275"/>
    </location>
</feature>
<feature type="transmembrane region" description="Helical" evidence="10">
    <location>
        <begin position="96"/>
        <end position="114"/>
    </location>
</feature>
<comment type="subcellular location">
    <subcellularLocation>
        <location evidence="10">Cell membrane</location>
        <topology evidence="10">Multi-pass membrane protein</topology>
    </subcellularLocation>
</comment>
<keyword evidence="6 10" id="KW-1278">Translocase</keyword>
<evidence type="ECO:0000256" key="3">
    <source>
        <dbReference type="ARBA" id="ARBA00022630"/>
    </source>
</evidence>
<dbReference type="AlphaFoldDB" id="A0A3S9SYB4"/>
<name>A0A3S9SYB4_9FIRM</name>
<keyword evidence="8 10" id="KW-1133">Transmembrane helix</keyword>
<keyword evidence="7 10" id="KW-0249">Electron transport</keyword>
<dbReference type="GO" id="GO:0022900">
    <property type="term" value="P:electron transport chain"/>
    <property type="evidence" value="ECO:0007669"/>
    <property type="project" value="UniProtKB-UniRule"/>
</dbReference>
<evidence type="ECO:0000256" key="7">
    <source>
        <dbReference type="ARBA" id="ARBA00022982"/>
    </source>
</evidence>
<evidence type="ECO:0000256" key="10">
    <source>
        <dbReference type="HAMAP-Rule" id="MF_00462"/>
    </source>
</evidence>
<keyword evidence="10" id="KW-1003">Cell membrane</keyword>
<protein>
    <recommendedName>
        <fullName evidence="10">Ion-translocating oxidoreductase complex subunit D</fullName>
        <ecNumber evidence="10">7.-.-.-</ecNumber>
    </recommendedName>
    <alternativeName>
        <fullName evidence="10">Rnf electron transport complex subunit D</fullName>
    </alternativeName>
</protein>
<feature type="transmembrane region" description="Helical" evidence="10">
    <location>
        <begin position="126"/>
        <end position="145"/>
    </location>
</feature>
<keyword evidence="9 10" id="KW-0472">Membrane</keyword>
<reference evidence="11 12" key="1">
    <citation type="submission" date="2016-07" db="EMBL/GenBank/DDBJ databases">
        <title>Genome and transcriptome analysis of iron-reducing fermentative bacteria Anoxybacter fermentans.</title>
        <authorList>
            <person name="Zeng X."/>
            <person name="Shao Z."/>
        </authorList>
    </citation>
    <scope>NUCLEOTIDE SEQUENCE [LARGE SCALE GENOMIC DNA]</scope>
    <source>
        <strain evidence="11 12">DY22613</strain>
    </source>
</reference>
<feature type="transmembrane region" description="Helical" evidence="10">
    <location>
        <begin position="174"/>
        <end position="199"/>
    </location>
</feature>
<dbReference type="Pfam" id="PF03116">
    <property type="entry name" value="NQR2_RnfD_RnfE"/>
    <property type="match status" value="1"/>
</dbReference>
<feature type="transmembrane region" description="Helical" evidence="10">
    <location>
        <begin position="38"/>
        <end position="60"/>
    </location>
</feature>
<evidence type="ECO:0000256" key="8">
    <source>
        <dbReference type="ARBA" id="ARBA00022989"/>
    </source>
</evidence>
<evidence type="ECO:0000256" key="2">
    <source>
        <dbReference type="ARBA" id="ARBA00022553"/>
    </source>
</evidence>